<evidence type="ECO:0000313" key="2">
    <source>
        <dbReference type="EMBL" id="CAL6026061.1"/>
    </source>
</evidence>
<gene>
    <name evidence="2" type="ORF">HINF_LOCUS30662</name>
    <name evidence="1" type="ORF">HINF_LOCUS44492</name>
</gene>
<organism evidence="1">
    <name type="scientific">Hexamita inflata</name>
    <dbReference type="NCBI Taxonomy" id="28002"/>
    <lineage>
        <taxon>Eukaryota</taxon>
        <taxon>Metamonada</taxon>
        <taxon>Diplomonadida</taxon>
        <taxon>Hexamitidae</taxon>
        <taxon>Hexamitinae</taxon>
        <taxon>Hexamita</taxon>
    </lineage>
</organism>
<reference evidence="1" key="1">
    <citation type="submission" date="2023-06" db="EMBL/GenBank/DDBJ databases">
        <authorList>
            <person name="Kurt Z."/>
        </authorList>
    </citation>
    <scope>NUCLEOTIDE SEQUENCE</scope>
</reference>
<evidence type="ECO:0000313" key="3">
    <source>
        <dbReference type="Proteomes" id="UP001642409"/>
    </source>
</evidence>
<keyword evidence="3" id="KW-1185">Reference proteome</keyword>
<accession>A0AA86UM73</accession>
<proteinExistence type="predicted"/>
<evidence type="ECO:0000313" key="1">
    <source>
        <dbReference type="EMBL" id="CAI9956847.1"/>
    </source>
</evidence>
<sequence length="826" mass="95901">MEFVELLRQQETVDENMINDLRQFLVHMTEDDFEVFTHLIPLFPHHQALIQPIQNALRMFSRISSFFADQLQNQLNATPVFTFALFLALQPGNTNIIKNQRQQALELINTLMSAQTAAFFADSLFQVFQTSKPSFSHLQSTFDNFPDSLSTQIFHSIVEVQPDFAGSLLLQLKIKLDYNQFLQNPVPSLRQAAVMHSNSIELISRRFDHVYQIRQQLCQRIPTLNEINTLEAVQVLIVLSTDKNIYVRKAAFNAIFKVFVNFQFKILDENVFKMLIEREPELNDVFIEKIKIVRELNTFVQNQILRLSKMQISELSEFLNLFNQLIKLKHPESQKCFKNILEWGIGGESDAVKKCFMGFLVQFIEQKEDDEVMTACTNKLIDLSNQVNRQTFYIMFKMLGKDAKFISLIQNPTVFKQLIGIIANPDIEFNSRALACRIMQTLVQQIDIKIKISPLIPILVQIVEMQFSKFDYSSYNFIEELSECLFTILRFQKSQKDEVEVQNLQNISKFVIANIQQFYIVQLPLKNFLQITFLENKGVIDKIFGMLSRRAETSKQQVFYVVFCAQLLKYLSDTENDEIEQSPLTIQEIQTTMQGEQTTFLQEYSYLVYSGVIGLKYVDSLMYSQDISSLRILNLLIPALSICGMVFPPDIIVENQSFGELLIQTFVRLLQVLKRNTDEIKPLIYTTILSIQSLIFNKPSEFAVLIGKVVSLLGSDQLITVTIKSFTRYLNCSMHHVLKQALQYPTCFKQLMLMKLRIHFLPIQGKTLLNKIKSHQIKLQKKKAYKNCMIKYLEVNLSQMKLTKSEIYIISCYLYLNLLNLNLYLS</sequence>
<protein>
    <submittedName>
        <fullName evidence="1">Uncharacterized protein</fullName>
    </submittedName>
</protein>
<dbReference type="AlphaFoldDB" id="A0AA86UM73"/>
<dbReference type="Proteomes" id="UP001642409">
    <property type="component" value="Unassembled WGS sequence"/>
</dbReference>
<dbReference type="InterPro" id="IPR016024">
    <property type="entry name" value="ARM-type_fold"/>
</dbReference>
<dbReference type="SUPFAM" id="SSF48371">
    <property type="entry name" value="ARM repeat"/>
    <property type="match status" value="1"/>
</dbReference>
<comment type="caution">
    <text evidence="1">The sequence shown here is derived from an EMBL/GenBank/DDBJ whole genome shotgun (WGS) entry which is preliminary data.</text>
</comment>
<name>A0AA86UM73_9EUKA</name>
<reference evidence="2 3" key="2">
    <citation type="submission" date="2024-07" db="EMBL/GenBank/DDBJ databases">
        <authorList>
            <person name="Akdeniz Z."/>
        </authorList>
    </citation>
    <scope>NUCLEOTIDE SEQUENCE [LARGE SCALE GENOMIC DNA]</scope>
</reference>
<dbReference type="EMBL" id="CATOUU010000880">
    <property type="protein sequence ID" value="CAI9956847.1"/>
    <property type="molecule type" value="Genomic_DNA"/>
</dbReference>
<dbReference type="EMBL" id="CAXDID020000101">
    <property type="protein sequence ID" value="CAL6026061.1"/>
    <property type="molecule type" value="Genomic_DNA"/>
</dbReference>